<name>A0A0A1SU57_9HYPO</name>
<reference evidence="1 2" key="1">
    <citation type="journal article" date="2015" name="Genome Announc.">
        <title>Draft Genome Sequence and Gene Annotation of the Entomopathogenic Fungus Verticillium hemipterigenum.</title>
        <authorList>
            <person name="Horn F."/>
            <person name="Habel A."/>
            <person name="Scharf D.H."/>
            <person name="Dworschak J."/>
            <person name="Brakhage A.A."/>
            <person name="Guthke R."/>
            <person name="Hertweck C."/>
            <person name="Linde J."/>
        </authorList>
    </citation>
    <scope>NUCLEOTIDE SEQUENCE [LARGE SCALE GENOMIC DNA]</scope>
</reference>
<evidence type="ECO:0000313" key="2">
    <source>
        <dbReference type="Proteomes" id="UP000039046"/>
    </source>
</evidence>
<dbReference type="OrthoDB" id="5138542at2759"/>
<dbReference type="Proteomes" id="UP000039046">
    <property type="component" value="Unassembled WGS sequence"/>
</dbReference>
<protein>
    <recommendedName>
        <fullName evidence="3">F-box domain-containing protein</fullName>
    </recommendedName>
</protein>
<evidence type="ECO:0008006" key="3">
    <source>
        <dbReference type="Google" id="ProtNLM"/>
    </source>
</evidence>
<evidence type="ECO:0000313" key="1">
    <source>
        <dbReference type="EMBL" id="CEJ86167.1"/>
    </source>
</evidence>
<dbReference type="AlphaFoldDB" id="A0A0A1SU57"/>
<dbReference type="HOGENOM" id="CLU_559204_0_0_1"/>
<dbReference type="EMBL" id="CDHN01000002">
    <property type="protein sequence ID" value="CEJ86167.1"/>
    <property type="molecule type" value="Genomic_DNA"/>
</dbReference>
<dbReference type="SUPFAM" id="SSF52047">
    <property type="entry name" value="RNI-like"/>
    <property type="match status" value="1"/>
</dbReference>
<keyword evidence="2" id="KW-1185">Reference proteome</keyword>
<proteinExistence type="predicted"/>
<dbReference type="Gene3D" id="3.80.10.10">
    <property type="entry name" value="Ribonuclease Inhibitor"/>
    <property type="match status" value="1"/>
</dbReference>
<gene>
    <name evidence="1" type="ORF">VHEMI04028</name>
</gene>
<accession>A0A0A1SU57</accession>
<organism evidence="1 2">
    <name type="scientific">[Torrubiella] hemipterigena</name>
    <dbReference type="NCBI Taxonomy" id="1531966"/>
    <lineage>
        <taxon>Eukaryota</taxon>
        <taxon>Fungi</taxon>
        <taxon>Dikarya</taxon>
        <taxon>Ascomycota</taxon>
        <taxon>Pezizomycotina</taxon>
        <taxon>Sordariomycetes</taxon>
        <taxon>Hypocreomycetidae</taxon>
        <taxon>Hypocreales</taxon>
        <taxon>Clavicipitaceae</taxon>
        <taxon>Clavicipitaceae incertae sedis</taxon>
        <taxon>'Torrubiella' clade</taxon>
    </lineage>
</organism>
<dbReference type="InterPro" id="IPR032675">
    <property type="entry name" value="LRR_dom_sf"/>
</dbReference>
<sequence length="488" mass="55494">MAAQKMIQLHLGASQGILTVVKPIHEIYLTSPSRLAQITPPQKAYISMLPHELLFAIIEAADSFVAWERIRMLSYSLVSRAFHGIATELLYRKVELRFMQTSKSTALLYRSLMANQNLGRHIRQIDAGFEFVRDAQEAKRMVGEAIEILASFMELAPLTQSVTVHPGLVDRIHAELPTIIKLAPVKLPNLQQYYLRGCLGSYIHSIDCFEVLTRATRLETLNISADMYYTGQRPALPDLLERAASFTTLHIYDCYDGLEAAAQLIRWPQALRHVKIEAQAGYGYKTTLNQLFNALAIHHSSLETIDIGYMDDKIGPGIDLSHFIALRKLTMSRWSFRDAQLESCPSLARGILAPELKEFVWEFNVNEQSQPWPMALNESCIAWIHKFGQFAAEQHAKLNRIVIRFEPEWYGDWGSYPWEALGPVKRDLASCGIELHFESSVASKEAYEKVAQGLRDDAARWEHSFLDGNDIREYFAVIPHQRIAINLH</sequence>